<proteinExistence type="inferred from homology"/>
<dbReference type="Proteomes" id="UP000824192">
    <property type="component" value="Unassembled WGS sequence"/>
</dbReference>
<evidence type="ECO:0000313" key="10">
    <source>
        <dbReference type="EMBL" id="HIW93194.1"/>
    </source>
</evidence>
<dbReference type="InterPro" id="IPR016195">
    <property type="entry name" value="Pol/histidinol_Pase-like"/>
</dbReference>
<comment type="caution">
    <text evidence="10">The sequence shown here is derived from an EMBL/GenBank/DDBJ whole genome shotgun (WGS) entry which is preliminary data.</text>
</comment>
<evidence type="ECO:0000256" key="2">
    <source>
        <dbReference type="ARBA" id="ARBA00009152"/>
    </source>
</evidence>
<sequence length="264" mass="29153">MYYSDSHTHTILSMDGHVPLSILADAAIAAGLSALTVTDHYDFFTEDGKKAPPLDWGPSLKQFRETAPRYAGKLDLHLGIEMGAGACFPQEARAFLDQPELDFVIGSVHNMSPEKGGIDLFYLNFDHLEDCYATLDDYFTSMAHLAPQSDLYDVMGHIIYPLRYMPDGVSLLGYKEVIDVILKAVIQAGRGIEVNTCRGKTIGAWMSILSRYRALGGEIVTTGSDAHTVEGLGRGIAQACDLLRETGFRYVAVYEKRKPVFHKL</sequence>
<comment type="catalytic activity">
    <reaction evidence="7 8">
        <text>L-histidinol phosphate + H2O = L-histidinol + phosphate</text>
        <dbReference type="Rhea" id="RHEA:14465"/>
        <dbReference type="ChEBI" id="CHEBI:15377"/>
        <dbReference type="ChEBI" id="CHEBI:43474"/>
        <dbReference type="ChEBI" id="CHEBI:57699"/>
        <dbReference type="ChEBI" id="CHEBI:57980"/>
        <dbReference type="EC" id="3.1.3.15"/>
    </reaction>
</comment>
<comment type="pathway">
    <text evidence="1 8">Amino-acid biosynthesis; L-histidine biosynthesis; L-histidine from 5-phospho-alpha-D-ribose 1-diphosphate: step 8/9.</text>
</comment>
<feature type="domain" description="PHP" evidence="9">
    <location>
        <begin position="5"/>
        <end position="196"/>
    </location>
</feature>
<evidence type="ECO:0000256" key="7">
    <source>
        <dbReference type="ARBA" id="ARBA00049158"/>
    </source>
</evidence>
<dbReference type="Pfam" id="PF02811">
    <property type="entry name" value="PHP"/>
    <property type="match status" value="1"/>
</dbReference>
<dbReference type="GO" id="GO:0004401">
    <property type="term" value="F:histidinol-phosphatase activity"/>
    <property type="evidence" value="ECO:0007669"/>
    <property type="project" value="UniProtKB-UniRule"/>
</dbReference>
<evidence type="ECO:0000313" key="11">
    <source>
        <dbReference type="Proteomes" id="UP000824192"/>
    </source>
</evidence>
<evidence type="ECO:0000256" key="3">
    <source>
        <dbReference type="ARBA" id="ARBA00013085"/>
    </source>
</evidence>
<dbReference type="InterPro" id="IPR010140">
    <property type="entry name" value="Histidinol_P_phosphatase_HisJ"/>
</dbReference>
<evidence type="ECO:0000256" key="8">
    <source>
        <dbReference type="RuleBase" id="RU366003"/>
    </source>
</evidence>
<evidence type="ECO:0000256" key="6">
    <source>
        <dbReference type="ARBA" id="ARBA00023102"/>
    </source>
</evidence>
<dbReference type="SUPFAM" id="SSF89550">
    <property type="entry name" value="PHP domain-like"/>
    <property type="match status" value="1"/>
</dbReference>
<dbReference type="PANTHER" id="PTHR21039">
    <property type="entry name" value="HISTIDINOL PHOSPHATASE-RELATED"/>
    <property type="match status" value="1"/>
</dbReference>
<protein>
    <recommendedName>
        <fullName evidence="3 8">Histidinol-phosphatase</fullName>
        <shortName evidence="8">HolPase</shortName>
        <ecNumber evidence="3 8">3.1.3.15</ecNumber>
    </recommendedName>
</protein>
<name>A0A9D1UMA9_9FIRM</name>
<comment type="similarity">
    <text evidence="2 8">Belongs to the PHP hydrolase family. HisK subfamily.</text>
</comment>
<dbReference type="EC" id="3.1.3.15" evidence="3 8"/>
<evidence type="ECO:0000259" key="9">
    <source>
        <dbReference type="Pfam" id="PF02811"/>
    </source>
</evidence>
<organism evidence="10 11">
    <name type="scientific">Candidatus Flavonifractor merdipullorum</name>
    <dbReference type="NCBI Taxonomy" id="2838590"/>
    <lineage>
        <taxon>Bacteria</taxon>
        <taxon>Bacillati</taxon>
        <taxon>Bacillota</taxon>
        <taxon>Clostridia</taxon>
        <taxon>Eubacteriales</taxon>
        <taxon>Oscillospiraceae</taxon>
        <taxon>Flavonifractor</taxon>
    </lineage>
</organism>
<keyword evidence="4 8" id="KW-0028">Amino-acid biosynthesis</keyword>
<evidence type="ECO:0000256" key="5">
    <source>
        <dbReference type="ARBA" id="ARBA00022801"/>
    </source>
</evidence>
<dbReference type="PANTHER" id="PTHR21039:SF0">
    <property type="entry name" value="HISTIDINOL-PHOSPHATASE"/>
    <property type="match status" value="1"/>
</dbReference>
<dbReference type="GO" id="GO:0000105">
    <property type="term" value="P:L-histidine biosynthetic process"/>
    <property type="evidence" value="ECO:0007669"/>
    <property type="project" value="UniProtKB-UniRule"/>
</dbReference>
<dbReference type="EMBL" id="DXGA01000032">
    <property type="protein sequence ID" value="HIW93194.1"/>
    <property type="molecule type" value="Genomic_DNA"/>
</dbReference>
<dbReference type="GO" id="GO:0005737">
    <property type="term" value="C:cytoplasm"/>
    <property type="evidence" value="ECO:0007669"/>
    <property type="project" value="TreeGrafter"/>
</dbReference>
<gene>
    <name evidence="10" type="ORF">H9868_01505</name>
</gene>
<accession>A0A9D1UMA9</accession>
<reference evidence="10" key="1">
    <citation type="journal article" date="2021" name="PeerJ">
        <title>Extensive microbial diversity within the chicken gut microbiome revealed by metagenomics and culture.</title>
        <authorList>
            <person name="Gilroy R."/>
            <person name="Ravi A."/>
            <person name="Getino M."/>
            <person name="Pursley I."/>
            <person name="Horton D.L."/>
            <person name="Alikhan N.F."/>
            <person name="Baker D."/>
            <person name="Gharbi K."/>
            <person name="Hall N."/>
            <person name="Watson M."/>
            <person name="Adriaenssens E.M."/>
            <person name="Foster-Nyarko E."/>
            <person name="Jarju S."/>
            <person name="Secka A."/>
            <person name="Antonio M."/>
            <person name="Oren A."/>
            <person name="Chaudhuri R.R."/>
            <person name="La Ragione R."/>
            <person name="Hildebrand F."/>
            <person name="Pallen M.J."/>
        </authorList>
    </citation>
    <scope>NUCLEOTIDE SEQUENCE</scope>
    <source>
        <strain evidence="10">ChiGjej6B6-1540</strain>
    </source>
</reference>
<evidence type="ECO:0000256" key="1">
    <source>
        <dbReference type="ARBA" id="ARBA00004970"/>
    </source>
</evidence>
<evidence type="ECO:0000256" key="4">
    <source>
        <dbReference type="ARBA" id="ARBA00022605"/>
    </source>
</evidence>
<keyword evidence="5 8" id="KW-0378">Hydrolase</keyword>
<dbReference type="InterPro" id="IPR004013">
    <property type="entry name" value="PHP_dom"/>
</dbReference>
<dbReference type="Gene3D" id="3.20.20.140">
    <property type="entry name" value="Metal-dependent hydrolases"/>
    <property type="match status" value="1"/>
</dbReference>
<reference evidence="10" key="2">
    <citation type="submission" date="2021-04" db="EMBL/GenBank/DDBJ databases">
        <authorList>
            <person name="Gilroy R."/>
        </authorList>
    </citation>
    <scope>NUCLEOTIDE SEQUENCE</scope>
    <source>
        <strain evidence="10">ChiGjej6B6-1540</strain>
    </source>
</reference>
<dbReference type="AlphaFoldDB" id="A0A9D1UMA9"/>
<keyword evidence="6 8" id="KW-0368">Histidine biosynthesis</keyword>
<dbReference type="NCBIfam" id="TIGR01856">
    <property type="entry name" value="hisJ_fam"/>
    <property type="match status" value="1"/>
</dbReference>